<feature type="transmembrane region" description="Helical" evidence="4">
    <location>
        <begin position="12"/>
        <end position="30"/>
    </location>
</feature>
<feature type="transmembrane region" description="Helical" evidence="4">
    <location>
        <begin position="42"/>
        <end position="59"/>
    </location>
</feature>
<proteinExistence type="predicted"/>
<keyword evidence="4" id="KW-1133">Transmembrane helix</keyword>
<feature type="domain" description="HTH araC/xylS-type" evidence="5">
    <location>
        <begin position="328"/>
        <end position="420"/>
    </location>
</feature>
<organism evidence="6 7">
    <name type="scientific">Aquimarina litoralis</name>
    <dbReference type="NCBI Taxonomy" id="584605"/>
    <lineage>
        <taxon>Bacteria</taxon>
        <taxon>Pseudomonadati</taxon>
        <taxon>Bacteroidota</taxon>
        <taxon>Flavobacteriia</taxon>
        <taxon>Flavobacteriales</taxon>
        <taxon>Flavobacteriaceae</taxon>
        <taxon>Aquimarina</taxon>
    </lineage>
</organism>
<evidence type="ECO:0000256" key="1">
    <source>
        <dbReference type="ARBA" id="ARBA00023015"/>
    </source>
</evidence>
<dbReference type="Pfam" id="PF12833">
    <property type="entry name" value="HTH_18"/>
    <property type="match status" value="1"/>
</dbReference>
<keyword evidence="1" id="KW-0805">Transcription regulation</keyword>
<comment type="caution">
    <text evidence="6">The sequence shown here is derived from an EMBL/GenBank/DDBJ whole genome shotgun (WGS) entry which is preliminary data.</text>
</comment>
<dbReference type="Gene3D" id="3.30.450.40">
    <property type="match status" value="1"/>
</dbReference>
<sequence length="421" mass="48479">MNIQENKNNRIVNSIHGLIGLLLLFIIIKISKHNIRELDFTLITYTVISLISFVIFWLFRDRYIPLFVLQNINREFDPTQKRTTSPFHKYHEISVTKSRRKVNDVLGKQEEPESTKEITSIPYLEEVFLDFDSNILERAPIQTISVLSYFATSLFEKNNVNDVLWDIVENCIAHLHLEDCVIYMLDKEKEYLIQKAAFGNKNNGEKKIVSPIKIKVGDGVVGAVAQSKNYQRIGDLRTNATYIVDDVSRLSELSVPIFIDGAIVGILDSEHSERDYFTDDHVFLFHLIAKLTEKKLKQICSNNTSCRITDDNIYYKELEFLMREAKIYQDPHLGLDSVAKKLKISSNYLSQLVNKLTGKNFADYINTFRVEDAKAKLRNHNFINYTIIGIALESGFNSKSTFYSAFKKLTGISPSDYRKNG</sequence>
<name>A0ABN1IHP9_9FLAO</name>
<dbReference type="Pfam" id="PF13185">
    <property type="entry name" value="GAF_2"/>
    <property type="match status" value="1"/>
</dbReference>
<dbReference type="SUPFAM" id="SSF46689">
    <property type="entry name" value="Homeodomain-like"/>
    <property type="match status" value="1"/>
</dbReference>
<dbReference type="PROSITE" id="PS01124">
    <property type="entry name" value="HTH_ARAC_FAMILY_2"/>
    <property type="match status" value="1"/>
</dbReference>
<evidence type="ECO:0000259" key="5">
    <source>
        <dbReference type="PROSITE" id="PS01124"/>
    </source>
</evidence>
<dbReference type="InterPro" id="IPR009057">
    <property type="entry name" value="Homeodomain-like_sf"/>
</dbReference>
<dbReference type="PANTHER" id="PTHR43280">
    <property type="entry name" value="ARAC-FAMILY TRANSCRIPTIONAL REGULATOR"/>
    <property type="match status" value="1"/>
</dbReference>
<dbReference type="Proteomes" id="UP001501758">
    <property type="component" value="Unassembled WGS sequence"/>
</dbReference>
<keyword evidence="3" id="KW-0804">Transcription</keyword>
<dbReference type="SUPFAM" id="SSF55781">
    <property type="entry name" value="GAF domain-like"/>
    <property type="match status" value="1"/>
</dbReference>
<gene>
    <name evidence="6" type="ORF">GCM10009430_06280</name>
</gene>
<dbReference type="PROSITE" id="PS00041">
    <property type="entry name" value="HTH_ARAC_FAMILY_1"/>
    <property type="match status" value="1"/>
</dbReference>
<protein>
    <recommendedName>
        <fullName evidence="5">HTH araC/xylS-type domain-containing protein</fullName>
    </recommendedName>
</protein>
<evidence type="ECO:0000256" key="4">
    <source>
        <dbReference type="SAM" id="Phobius"/>
    </source>
</evidence>
<dbReference type="InterPro" id="IPR018062">
    <property type="entry name" value="HTH_AraC-typ_CS"/>
</dbReference>
<evidence type="ECO:0000256" key="2">
    <source>
        <dbReference type="ARBA" id="ARBA00023125"/>
    </source>
</evidence>
<dbReference type="SMART" id="SM00342">
    <property type="entry name" value="HTH_ARAC"/>
    <property type="match status" value="1"/>
</dbReference>
<dbReference type="InterPro" id="IPR020449">
    <property type="entry name" value="Tscrpt_reg_AraC-type_HTH"/>
</dbReference>
<dbReference type="EMBL" id="BAAAGE010000001">
    <property type="protein sequence ID" value="GAA0713900.1"/>
    <property type="molecule type" value="Genomic_DNA"/>
</dbReference>
<accession>A0ABN1IHP9</accession>
<evidence type="ECO:0000256" key="3">
    <source>
        <dbReference type="ARBA" id="ARBA00023163"/>
    </source>
</evidence>
<keyword evidence="4" id="KW-0472">Membrane</keyword>
<dbReference type="InterPro" id="IPR018060">
    <property type="entry name" value="HTH_AraC"/>
</dbReference>
<dbReference type="RefSeq" id="WP_343910420.1">
    <property type="nucleotide sequence ID" value="NZ_BAAAGE010000001.1"/>
</dbReference>
<keyword evidence="4" id="KW-0812">Transmembrane</keyword>
<dbReference type="PRINTS" id="PR00032">
    <property type="entry name" value="HTHARAC"/>
</dbReference>
<keyword evidence="2" id="KW-0238">DNA-binding</keyword>
<dbReference type="PANTHER" id="PTHR43280:SF29">
    <property type="entry name" value="ARAC-FAMILY TRANSCRIPTIONAL REGULATOR"/>
    <property type="match status" value="1"/>
</dbReference>
<keyword evidence="7" id="KW-1185">Reference proteome</keyword>
<evidence type="ECO:0000313" key="6">
    <source>
        <dbReference type="EMBL" id="GAA0713900.1"/>
    </source>
</evidence>
<evidence type="ECO:0000313" key="7">
    <source>
        <dbReference type="Proteomes" id="UP001501758"/>
    </source>
</evidence>
<dbReference type="Gene3D" id="1.10.10.60">
    <property type="entry name" value="Homeodomain-like"/>
    <property type="match status" value="2"/>
</dbReference>
<dbReference type="InterPro" id="IPR003018">
    <property type="entry name" value="GAF"/>
</dbReference>
<dbReference type="InterPro" id="IPR029016">
    <property type="entry name" value="GAF-like_dom_sf"/>
</dbReference>
<reference evidence="6 7" key="1">
    <citation type="journal article" date="2019" name="Int. J. Syst. Evol. Microbiol.">
        <title>The Global Catalogue of Microorganisms (GCM) 10K type strain sequencing project: providing services to taxonomists for standard genome sequencing and annotation.</title>
        <authorList>
            <consortium name="The Broad Institute Genomics Platform"/>
            <consortium name="The Broad Institute Genome Sequencing Center for Infectious Disease"/>
            <person name="Wu L."/>
            <person name="Ma J."/>
        </authorList>
    </citation>
    <scope>NUCLEOTIDE SEQUENCE [LARGE SCALE GENOMIC DNA]</scope>
    <source>
        <strain evidence="6 7">JCM 15974</strain>
    </source>
</reference>